<evidence type="ECO:0000313" key="5">
    <source>
        <dbReference type="EMBL" id="MBC3920373.1"/>
    </source>
</evidence>
<dbReference type="InterPro" id="IPR011711">
    <property type="entry name" value="GntR_C"/>
</dbReference>
<evidence type="ECO:0000313" key="6">
    <source>
        <dbReference type="Proteomes" id="UP000650424"/>
    </source>
</evidence>
<name>A0ABR6ZWW8_9BURK</name>
<dbReference type="InterPro" id="IPR008920">
    <property type="entry name" value="TF_FadR/GntR_C"/>
</dbReference>
<protein>
    <submittedName>
        <fullName evidence="5">GntR family transcriptional regulator</fullName>
    </submittedName>
</protein>
<evidence type="ECO:0000256" key="1">
    <source>
        <dbReference type="ARBA" id="ARBA00023015"/>
    </source>
</evidence>
<sequence>MTATTHSDQADSSEAIASDITTAIAEQRLPPGTKLREEALARMYSVSRTKIRAALVMLAKDKLIDLVPEKGAFVSKPSEQEAHEIFAVRRILEAALVREFITKATAEDYTRIEQHLVQERQAIIDNNVQERSTLLSDFHILLAKTVGNQVLTDILMKLAGRSSLITMLYQSSRDASCSSDEHVEFIHAAKAGDVEKAVELMVHHLHHVESALEFKEPAKSDKKDFISALLA</sequence>
<keyword evidence="6" id="KW-1185">Reference proteome</keyword>
<dbReference type="PANTHER" id="PTHR43537:SF53">
    <property type="entry name" value="HTH-TYPE TRANSCRIPTIONAL REPRESSOR NANR"/>
    <property type="match status" value="1"/>
</dbReference>
<evidence type="ECO:0000256" key="3">
    <source>
        <dbReference type="ARBA" id="ARBA00023163"/>
    </source>
</evidence>
<proteinExistence type="predicted"/>
<reference evidence="5 6" key="1">
    <citation type="submission" date="2020-08" db="EMBL/GenBank/DDBJ databases">
        <title>Novel species isolated from subtropical streams in China.</title>
        <authorList>
            <person name="Lu H."/>
        </authorList>
    </citation>
    <scope>NUCLEOTIDE SEQUENCE [LARGE SCALE GENOMIC DNA]</scope>
    <source>
        <strain evidence="5 6">CY18W</strain>
    </source>
</reference>
<dbReference type="Proteomes" id="UP000650424">
    <property type="component" value="Unassembled WGS sequence"/>
</dbReference>
<dbReference type="InterPro" id="IPR036390">
    <property type="entry name" value="WH_DNA-bd_sf"/>
</dbReference>
<feature type="domain" description="HTH gntR-type" evidence="4">
    <location>
        <begin position="10"/>
        <end position="77"/>
    </location>
</feature>
<keyword evidence="3" id="KW-0804">Transcription</keyword>
<accession>A0ABR6ZWW8</accession>
<dbReference type="Pfam" id="PF00392">
    <property type="entry name" value="GntR"/>
    <property type="match status" value="1"/>
</dbReference>
<organism evidence="5 6">
    <name type="scientific">Undibacterium hunanense</name>
    <dbReference type="NCBI Taxonomy" id="2762292"/>
    <lineage>
        <taxon>Bacteria</taxon>
        <taxon>Pseudomonadati</taxon>
        <taxon>Pseudomonadota</taxon>
        <taxon>Betaproteobacteria</taxon>
        <taxon>Burkholderiales</taxon>
        <taxon>Oxalobacteraceae</taxon>
        <taxon>Undibacterium</taxon>
    </lineage>
</organism>
<comment type="caution">
    <text evidence="5">The sequence shown here is derived from an EMBL/GenBank/DDBJ whole genome shotgun (WGS) entry which is preliminary data.</text>
</comment>
<dbReference type="RefSeq" id="WP_186949856.1">
    <property type="nucleotide sequence ID" value="NZ_JACOGF010000015.1"/>
</dbReference>
<dbReference type="Gene3D" id="1.10.10.10">
    <property type="entry name" value="Winged helix-like DNA-binding domain superfamily/Winged helix DNA-binding domain"/>
    <property type="match status" value="1"/>
</dbReference>
<evidence type="ECO:0000259" key="4">
    <source>
        <dbReference type="PROSITE" id="PS50949"/>
    </source>
</evidence>
<keyword evidence="2" id="KW-0238">DNA-binding</keyword>
<dbReference type="CDD" id="cd07377">
    <property type="entry name" value="WHTH_GntR"/>
    <property type="match status" value="1"/>
</dbReference>
<dbReference type="SMART" id="SM00345">
    <property type="entry name" value="HTH_GNTR"/>
    <property type="match status" value="1"/>
</dbReference>
<dbReference type="Pfam" id="PF07729">
    <property type="entry name" value="FCD"/>
    <property type="match status" value="1"/>
</dbReference>
<keyword evidence="1" id="KW-0805">Transcription regulation</keyword>
<dbReference type="InterPro" id="IPR000524">
    <property type="entry name" value="Tscrpt_reg_HTH_GntR"/>
</dbReference>
<dbReference type="SUPFAM" id="SSF48008">
    <property type="entry name" value="GntR ligand-binding domain-like"/>
    <property type="match status" value="1"/>
</dbReference>
<dbReference type="SUPFAM" id="SSF46785">
    <property type="entry name" value="Winged helix' DNA-binding domain"/>
    <property type="match status" value="1"/>
</dbReference>
<dbReference type="SMART" id="SM00895">
    <property type="entry name" value="FCD"/>
    <property type="match status" value="1"/>
</dbReference>
<dbReference type="PROSITE" id="PS50949">
    <property type="entry name" value="HTH_GNTR"/>
    <property type="match status" value="1"/>
</dbReference>
<dbReference type="PANTHER" id="PTHR43537">
    <property type="entry name" value="TRANSCRIPTIONAL REGULATOR, GNTR FAMILY"/>
    <property type="match status" value="1"/>
</dbReference>
<evidence type="ECO:0000256" key="2">
    <source>
        <dbReference type="ARBA" id="ARBA00023125"/>
    </source>
</evidence>
<dbReference type="EMBL" id="JACOGF010000015">
    <property type="protein sequence ID" value="MBC3920373.1"/>
    <property type="molecule type" value="Genomic_DNA"/>
</dbReference>
<dbReference type="Gene3D" id="1.20.120.530">
    <property type="entry name" value="GntR ligand-binding domain-like"/>
    <property type="match status" value="1"/>
</dbReference>
<gene>
    <name evidence="5" type="ORF">H8L32_23115</name>
</gene>
<dbReference type="InterPro" id="IPR036388">
    <property type="entry name" value="WH-like_DNA-bd_sf"/>
</dbReference>